<dbReference type="SMART" id="SM00429">
    <property type="entry name" value="IPT"/>
    <property type="match status" value="2"/>
</dbReference>
<dbReference type="SMART" id="SM00191">
    <property type="entry name" value="Int_alpha"/>
    <property type="match status" value="5"/>
</dbReference>
<dbReference type="CDD" id="cd00603">
    <property type="entry name" value="IPT_PCSR"/>
    <property type="match status" value="3"/>
</dbReference>
<dbReference type="Pfam" id="PF13517">
    <property type="entry name" value="FG-GAP_3"/>
    <property type="match status" value="6"/>
</dbReference>
<dbReference type="Pfam" id="PF01833">
    <property type="entry name" value="TIG"/>
    <property type="match status" value="5"/>
</dbReference>
<name>A0A2P8G0P0_9BACT</name>
<evidence type="ECO:0000256" key="4">
    <source>
        <dbReference type="SAM" id="SignalP"/>
    </source>
</evidence>
<dbReference type="OrthoDB" id="1110382at2"/>
<dbReference type="Pfam" id="PF01839">
    <property type="entry name" value="FG-GAP"/>
    <property type="match status" value="1"/>
</dbReference>
<feature type="domain" description="IPT/TIG" evidence="5">
    <location>
        <begin position="31"/>
        <end position="123"/>
    </location>
</feature>
<dbReference type="PANTHER" id="PTHR46580">
    <property type="entry name" value="SENSOR KINASE-RELATED"/>
    <property type="match status" value="1"/>
</dbReference>
<dbReference type="EMBL" id="PYGK01000009">
    <property type="protein sequence ID" value="PSL27534.1"/>
    <property type="molecule type" value="Genomic_DNA"/>
</dbReference>
<evidence type="ECO:0000256" key="1">
    <source>
        <dbReference type="ARBA" id="ARBA00022729"/>
    </source>
</evidence>
<evidence type="ECO:0000256" key="3">
    <source>
        <dbReference type="ARBA" id="ARBA00023180"/>
    </source>
</evidence>
<dbReference type="InterPro" id="IPR014756">
    <property type="entry name" value="Ig_E-set"/>
</dbReference>
<dbReference type="CDD" id="cd00102">
    <property type="entry name" value="IPT"/>
    <property type="match status" value="1"/>
</dbReference>
<evidence type="ECO:0000313" key="6">
    <source>
        <dbReference type="EMBL" id="PSL27534.1"/>
    </source>
</evidence>
<dbReference type="SUPFAM" id="SSF69318">
    <property type="entry name" value="Integrin alpha N-terminal domain"/>
    <property type="match status" value="2"/>
</dbReference>
<feature type="chain" id="PRO_5015145376" evidence="4">
    <location>
        <begin position="30"/>
        <end position="1421"/>
    </location>
</feature>
<reference evidence="6 7" key="1">
    <citation type="submission" date="2018-03" db="EMBL/GenBank/DDBJ databases">
        <title>Genomic Encyclopedia of Archaeal and Bacterial Type Strains, Phase II (KMG-II): from individual species to whole genera.</title>
        <authorList>
            <person name="Goeker M."/>
        </authorList>
    </citation>
    <scope>NUCLEOTIDE SEQUENCE [LARGE SCALE GENOMIC DNA]</scope>
    <source>
        <strain evidence="6 7">DSM 18107</strain>
    </source>
</reference>
<keyword evidence="2" id="KW-0677">Repeat</keyword>
<evidence type="ECO:0000313" key="7">
    <source>
        <dbReference type="Proteomes" id="UP000240978"/>
    </source>
</evidence>
<keyword evidence="7" id="KW-1185">Reference proteome</keyword>
<gene>
    <name evidence="6" type="ORF">CLV42_10968</name>
</gene>
<dbReference type="Proteomes" id="UP000240978">
    <property type="component" value="Unassembled WGS sequence"/>
</dbReference>
<dbReference type="InterPro" id="IPR013783">
    <property type="entry name" value="Ig-like_fold"/>
</dbReference>
<protein>
    <submittedName>
        <fullName evidence="6">Putative secreted protein (Por secretion system target)</fullName>
    </submittedName>
</protein>
<dbReference type="InterPro" id="IPR002909">
    <property type="entry name" value="IPT_dom"/>
</dbReference>
<comment type="caution">
    <text evidence="6">The sequence shown here is derived from an EMBL/GenBank/DDBJ whole genome shotgun (WGS) entry which is preliminary data.</text>
</comment>
<feature type="signal peptide" evidence="4">
    <location>
        <begin position="1"/>
        <end position="29"/>
    </location>
</feature>
<keyword evidence="1 4" id="KW-0732">Signal</keyword>
<organism evidence="6 7">
    <name type="scientific">Chitinophaga ginsengisoli</name>
    <dbReference type="NCBI Taxonomy" id="363837"/>
    <lineage>
        <taxon>Bacteria</taxon>
        <taxon>Pseudomonadati</taxon>
        <taxon>Bacteroidota</taxon>
        <taxon>Chitinophagia</taxon>
        <taxon>Chitinophagales</taxon>
        <taxon>Chitinophagaceae</taxon>
        <taxon>Chitinophaga</taxon>
    </lineage>
</organism>
<dbReference type="Gene3D" id="2.60.40.10">
    <property type="entry name" value="Immunoglobulins"/>
    <property type="match status" value="5"/>
</dbReference>
<dbReference type="RefSeq" id="WP_106603888.1">
    <property type="nucleotide sequence ID" value="NZ_PYGK01000009.1"/>
</dbReference>
<feature type="domain" description="IPT/TIG" evidence="5">
    <location>
        <begin position="725"/>
        <end position="808"/>
    </location>
</feature>
<evidence type="ECO:0000256" key="2">
    <source>
        <dbReference type="ARBA" id="ARBA00022737"/>
    </source>
</evidence>
<proteinExistence type="predicted"/>
<sequence>MIRLFRCLVAKKNLLLFSFAILSVLQSSAQAPVITSFSPSAGPVGTVVTITGSNFGSVASENIVSFGAVRAQVLNASSTQLSVSVPGGATYQPIAVVTNGLTAFSAQPFMATFPSHANVFSAISFAPAVDNPTGPIPYSVVIADFNGDGRTDVATANYGTGDASSVTILPNSGGNGKLAFAAKFNLPLPANSGAYSITAADLDGDGKPELIVANNLSYTASVFRNTSSAGAISFAAGIQFATGNGAYSVSVGDLDGDGRPDLAVSNYLAGTVSLLRNTSVSGSISFAPAIDVRTDVGPKFVSIGDLDGDNRPDLVTANDLSKTISILRNTSSQGSLSFATMQNVSVSGAPDNVAIGDLDGDGKNDVAVSDNTNSLLHLYRSTGNSGSIALADGIDLYQPYPTKFVSIGDLSGDGKPDLVSATQFGVYLYQNNSTSGTISFVNPYFYYVYTPGSIQIGDMDGDNLPDIVASNMVANGISIFRNRISYPHISSFSPATAAQGQTVAIKGSNFTGTSRVDFGGVPCTSFVVDSDTNITAVVGRGVSGYITITNGVGADSAANFVFAGPPVISSFTPNIGFVGASIAITGYNFTGCTGVSFGGRPAASFTVVSPTSITALVDSGATGDVAVSTLYGTGTKAGFIFIPPPVISSFTPSSARNGDTVMITGANLATATNVSFGPLPAGSFSVVSPTSISAVVAAGSTGAVTVRTIGGSASLNGFKFITGPPPVISSFSPVSGSAGTTVVVHGSNFNTTAADNVVYFGAYKAQVSAASANSLTVIVPSGAQFGPITVINMGNGLQAVSPGFFTSLYSKTVAIDSNTFASMEHFNDDYASWNSSLADFDGDGKMDVAGESLNSTVSIKRNTSSPGDLSFAPEQHYHITSPYAGGSFVGPLTAADIDGDGRMDIVAVDYIVNDLCYIGVLRNTSTPGQISFEDEVKFEALYNVFDLTVADVDGDGRPDILVQGQGASSVLLNNSSIGVTSFLPQQDFPFGSIAACGDFNNDGKIDLVNNGNYFSSYPFSILENTSSVGMPSFTRIPLFTPEYEHDPIRVSVADLDGDEKLDLLIANGDGANFGFRTTCLNTGTGNTISFEIKETALPKVIQAGIAGDIDGDGKPDMVVSNAYDLTVGVARNTGTPGNTSFADNFWYPSRMWSGVLNAADMDGDGKADLVTSGYGSALGFSVALNKGGQRPSIKAVGDAAFCKGDSVLLVSSLPYSNQWYENGIAIPGANNDSLMVRNGGTYTNATSTSEPSDALLVTVRPVPDKPSISWSATAGMVSSTGVGNQWYTDTPRTVISGAIAPAYKPITEGYYLVQVTQDGCVSPFSDTYHYLFNGPAGTMSNGAVKVIPNPTLDFITVMIQADTTDVYTAELYGMDGQVRLTVSPVVSGNRIDLSGLPAGMYFLKVTGASGKFRRVVTVIKR</sequence>
<dbReference type="InterPro" id="IPR013519">
    <property type="entry name" value="Int_alpha_beta-p"/>
</dbReference>
<dbReference type="PANTHER" id="PTHR46580:SF2">
    <property type="entry name" value="MAM DOMAIN-CONTAINING PROTEIN"/>
    <property type="match status" value="1"/>
</dbReference>
<dbReference type="NCBIfam" id="TIGR04183">
    <property type="entry name" value="Por_Secre_tail"/>
    <property type="match status" value="1"/>
</dbReference>
<dbReference type="Gene3D" id="2.130.10.130">
    <property type="entry name" value="Integrin alpha, N-terminal"/>
    <property type="match status" value="3"/>
</dbReference>
<accession>A0A2P8G0P0</accession>
<dbReference type="Pfam" id="PF18962">
    <property type="entry name" value="Por_Secre_tail"/>
    <property type="match status" value="1"/>
</dbReference>
<dbReference type="InterPro" id="IPR013517">
    <property type="entry name" value="FG-GAP"/>
</dbReference>
<keyword evidence="3" id="KW-0325">Glycoprotein</keyword>
<dbReference type="InterPro" id="IPR028994">
    <property type="entry name" value="Integrin_alpha_N"/>
</dbReference>
<dbReference type="SUPFAM" id="SSF81296">
    <property type="entry name" value="E set domains"/>
    <property type="match status" value="5"/>
</dbReference>
<evidence type="ECO:0000259" key="5">
    <source>
        <dbReference type="SMART" id="SM00429"/>
    </source>
</evidence>
<dbReference type="InterPro" id="IPR026444">
    <property type="entry name" value="Secre_tail"/>
</dbReference>